<dbReference type="Proteomes" id="UP001303889">
    <property type="component" value="Unassembled WGS sequence"/>
</dbReference>
<dbReference type="SUPFAM" id="SSF56112">
    <property type="entry name" value="Protein kinase-like (PK-like)"/>
    <property type="match status" value="1"/>
</dbReference>
<dbReference type="InterPro" id="IPR011009">
    <property type="entry name" value="Kinase-like_dom_sf"/>
</dbReference>
<protein>
    <submittedName>
        <fullName evidence="2">Kinase-like protein</fullName>
    </submittedName>
</protein>
<keyword evidence="2" id="KW-0418">Kinase</keyword>
<dbReference type="InterPro" id="IPR008271">
    <property type="entry name" value="Ser/Thr_kinase_AS"/>
</dbReference>
<dbReference type="GO" id="GO:0005524">
    <property type="term" value="F:ATP binding"/>
    <property type="evidence" value="ECO:0007669"/>
    <property type="project" value="InterPro"/>
</dbReference>
<sequence length="242" mass="26418">MWLRETSIHSKLSAGGLPTIVQLLGLDARLHSLYLEDIAAPSLAQRAWRGPDDYFSGTPADARRVLDDMASALTFVHENGIAHNDIKPANILFSPTRGAVLIDFGLSSDSTRASTAATQTAGTPWYVPPEFMDNPQTGRGPPGDVWALGVVMLYLRCRLRIPDKSTDWLIWEVASQRSPDAVAAMGQMSIWVAKVLAERAQLGLDQMDEVIRGMTEPERSDRSTINTVVRALGCGEQDQEGS</sequence>
<accession>A0AAN6RPI4</accession>
<evidence type="ECO:0000313" key="2">
    <source>
        <dbReference type="EMBL" id="KAK3897426.1"/>
    </source>
</evidence>
<dbReference type="PROSITE" id="PS50011">
    <property type="entry name" value="PROTEIN_KINASE_DOM"/>
    <property type="match status" value="1"/>
</dbReference>
<keyword evidence="2" id="KW-0808">Transferase</keyword>
<evidence type="ECO:0000313" key="3">
    <source>
        <dbReference type="Proteomes" id="UP001303889"/>
    </source>
</evidence>
<keyword evidence="3" id="KW-1185">Reference proteome</keyword>
<dbReference type="EMBL" id="MU856170">
    <property type="protein sequence ID" value="KAK3897426.1"/>
    <property type="molecule type" value="Genomic_DNA"/>
</dbReference>
<reference evidence="2" key="2">
    <citation type="submission" date="2023-05" db="EMBL/GenBank/DDBJ databases">
        <authorList>
            <consortium name="Lawrence Berkeley National Laboratory"/>
            <person name="Steindorff A."/>
            <person name="Hensen N."/>
            <person name="Bonometti L."/>
            <person name="Westerberg I."/>
            <person name="Brannstrom I.O."/>
            <person name="Guillou S."/>
            <person name="Cros-Aarteil S."/>
            <person name="Calhoun S."/>
            <person name="Haridas S."/>
            <person name="Kuo A."/>
            <person name="Mondo S."/>
            <person name="Pangilinan J."/>
            <person name="Riley R."/>
            <person name="Labutti K."/>
            <person name="Andreopoulos B."/>
            <person name="Lipzen A."/>
            <person name="Chen C."/>
            <person name="Yanf M."/>
            <person name="Daum C."/>
            <person name="Ng V."/>
            <person name="Clum A."/>
            <person name="Ohm R."/>
            <person name="Martin F."/>
            <person name="Silar P."/>
            <person name="Natvig D."/>
            <person name="Lalanne C."/>
            <person name="Gautier V."/>
            <person name="Ament-Velasquez S.L."/>
            <person name="Kruys A."/>
            <person name="Hutchinson M.I."/>
            <person name="Powell A.J."/>
            <person name="Barry K."/>
            <person name="Miller A.N."/>
            <person name="Grigoriev I.V."/>
            <person name="Debuchy R."/>
            <person name="Gladieux P."/>
            <person name="Thoren M.H."/>
            <person name="Johannesson H."/>
        </authorList>
    </citation>
    <scope>NUCLEOTIDE SEQUENCE</scope>
    <source>
        <strain evidence="2">CBS 103.79</strain>
    </source>
</reference>
<gene>
    <name evidence="2" type="ORF">C8A05DRAFT_19810</name>
</gene>
<name>A0AAN6RPI4_9PEZI</name>
<dbReference type="Pfam" id="PF00069">
    <property type="entry name" value="Pkinase"/>
    <property type="match status" value="1"/>
</dbReference>
<reference evidence="2" key="1">
    <citation type="journal article" date="2023" name="Mol. Phylogenet. Evol.">
        <title>Genome-scale phylogeny and comparative genomics of the fungal order Sordariales.</title>
        <authorList>
            <person name="Hensen N."/>
            <person name="Bonometti L."/>
            <person name="Westerberg I."/>
            <person name="Brannstrom I.O."/>
            <person name="Guillou S."/>
            <person name="Cros-Aarteil S."/>
            <person name="Calhoun S."/>
            <person name="Haridas S."/>
            <person name="Kuo A."/>
            <person name="Mondo S."/>
            <person name="Pangilinan J."/>
            <person name="Riley R."/>
            <person name="LaButti K."/>
            <person name="Andreopoulos B."/>
            <person name="Lipzen A."/>
            <person name="Chen C."/>
            <person name="Yan M."/>
            <person name="Daum C."/>
            <person name="Ng V."/>
            <person name="Clum A."/>
            <person name="Steindorff A."/>
            <person name="Ohm R.A."/>
            <person name="Martin F."/>
            <person name="Silar P."/>
            <person name="Natvig D.O."/>
            <person name="Lalanne C."/>
            <person name="Gautier V."/>
            <person name="Ament-Velasquez S.L."/>
            <person name="Kruys A."/>
            <person name="Hutchinson M.I."/>
            <person name="Powell A.J."/>
            <person name="Barry K."/>
            <person name="Miller A.N."/>
            <person name="Grigoriev I.V."/>
            <person name="Debuchy R."/>
            <person name="Gladieux P."/>
            <person name="Hiltunen Thoren M."/>
            <person name="Johannesson H."/>
        </authorList>
    </citation>
    <scope>NUCLEOTIDE SEQUENCE</scope>
    <source>
        <strain evidence="2">CBS 103.79</strain>
    </source>
</reference>
<feature type="domain" description="Protein kinase" evidence="1">
    <location>
        <begin position="1"/>
        <end position="242"/>
    </location>
</feature>
<dbReference type="PANTHER" id="PTHR24359:SF1">
    <property type="entry name" value="INHIBITOR OF NUCLEAR FACTOR KAPPA-B KINASE EPSILON SUBUNIT HOMOLOG 1-RELATED"/>
    <property type="match status" value="1"/>
</dbReference>
<dbReference type="Gene3D" id="1.10.510.10">
    <property type="entry name" value="Transferase(Phosphotransferase) domain 1"/>
    <property type="match status" value="1"/>
</dbReference>
<dbReference type="PROSITE" id="PS00108">
    <property type="entry name" value="PROTEIN_KINASE_ST"/>
    <property type="match status" value="1"/>
</dbReference>
<dbReference type="InterPro" id="IPR000719">
    <property type="entry name" value="Prot_kinase_dom"/>
</dbReference>
<organism evidence="2 3">
    <name type="scientific">Staphylotrichum tortipilum</name>
    <dbReference type="NCBI Taxonomy" id="2831512"/>
    <lineage>
        <taxon>Eukaryota</taxon>
        <taxon>Fungi</taxon>
        <taxon>Dikarya</taxon>
        <taxon>Ascomycota</taxon>
        <taxon>Pezizomycotina</taxon>
        <taxon>Sordariomycetes</taxon>
        <taxon>Sordariomycetidae</taxon>
        <taxon>Sordariales</taxon>
        <taxon>Chaetomiaceae</taxon>
        <taxon>Staphylotrichum</taxon>
    </lineage>
</organism>
<proteinExistence type="predicted"/>
<dbReference type="GO" id="GO:0004674">
    <property type="term" value="F:protein serine/threonine kinase activity"/>
    <property type="evidence" value="ECO:0007669"/>
    <property type="project" value="TreeGrafter"/>
</dbReference>
<dbReference type="AlphaFoldDB" id="A0AAN6RPI4"/>
<dbReference type="PANTHER" id="PTHR24359">
    <property type="entry name" value="SERINE/THREONINE-PROTEIN KINASE SBK1"/>
    <property type="match status" value="1"/>
</dbReference>
<evidence type="ECO:0000259" key="1">
    <source>
        <dbReference type="PROSITE" id="PS50011"/>
    </source>
</evidence>
<dbReference type="SMART" id="SM00220">
    <property type="entry name" value="S_TKc"/>
    <property type="match status" value="1"/>
</dbReference>
<comment type="caution">
    <text evidence="2">The sequence shown here is derived from an EMBL/GenBank/DDBJ whole genome shotgun (WGS) entry which is preliminary data.</text>
</comment>